<dbReference type="EMBL" id="BKAG01000007">
    <property type="protein sequence ID" value="GEP42106.1"/>
    <property type="molecule type" value="Genomic_DNA"/>
</dbReference>
<feature type="compositionally biased region" description="Polar residues" evidence="1">
    <location>
        <begin position="219"/>
        <end position="229"/>
    </location>
</feature>
<dbReference type="Pfam" id="PF07087">
    <property type="entry name" value="DUF1353"/>
    <property type="match status" value="1"/>
</dbReference>
<protein>
    <recommendedName>
        <fullName evidence="5">DUF1353 domain-containing protein</fullName>
    </recommendedName>
</protein>
<reference evidence="3 4" key="1">
    <citation type="submission" date="2019-07" db="EMBL/GenBank/DDBJ databases">
        <title>Whole genome shotgun sequence of Brevifollis gellanilyticus NBRC 108608.</title>
        <authorList>
            <person name="Hosoyama A."/>
            <person name="Uohara A."/>
            <person name="Ohji S."/>
            <person name="Ichikawa N."/>
        </authorList>
    </citation>
    <scope>NUCLEOTIDE SEQUENCE [LARGE SCALE GENOMIC DNA]</scope>
    <source>
        <strain evidence="3 4">NBRC 108608</strain>
    </source>
</reference>
<dbReference type="InterPro" id="IPR010767">
    <property type="entry name" value="Phage_CGC-2007_Cje0229"/>
</dbReference>
<evidence type="ECO:0000256" key="2">
    <source>
        <dbReference type="SAM" id="SignalP"/>
    </source>
</evidence>
<evidence type="ECO:0008006" key="5">
    <source>
        <dbReference type="Google" id="ProtNLM"/>
    </source>
</evidence>
<gene>
    <name evidence="3" type="ORF">BGE01nite_13970</name>
</gene>
<keyword evidence="4" id="KW-1185">Reference proteome</keyword>
<dbReference type="AlphaFoldDB" id="A0A512M5U4"/>
<evidence type="ECO:0000313" key="3">
    <source>
        <dbReference type="EMBL" id="GEP42106.1"/>
    </source>
</evidence>
<sequence length="229" mass="25898">MIRVFLLLAALASTLTSCASRQFYDKISTGKIVGNPYMKWEEPNKFELENNVDRLFAFQRWNGEIICPHPIKTDGGSIPRTLWNRKGYSPWTYAPGYLIHDWLYEANRRKVPAGVSRDGKALYYDKEKADWILAEVIKTQMEGDCKAYKDPNPARLLAIHWAVKRFGMQAWNGQPTLVEDSLFTPLLGTAVSNLPLIPALNKIQSEIAPTPDKPDVLAGSTSPYWESPP</sequence>
<dbReference type="Proteomes" id="UP000321577">
    <property type="component" value="Unassembled WGS sequence"/>
</dbReference>
<proteinExistence type="predicted"/>
<organism evidence="3 4">
    <name type="scientific">Brevifollis gellanilyticus</name>
    <dbReference type="NCBI Taxonomy" id="748831"/>
    <lineage>
        <taxon>Bacteria</taxon>
        <taxon>Pseudomonadati</taxon>
        <taxon>Verrucomicrobiota</taxon>
        <taxon>Verrucomicrobiia</taxon>
        <taxon>Verrucomicrobiales</taxon>
        <taxon>Verrucomicrobiaceae</taxon>
    </lineage>
</organism>
<dbReference type="RefSeq" id="WP_174770039.1">
    <property type="nucleotide sequence ID" value="NZ_BKAG01000007.1"/>
</dbReference>
<accession>A0A512M5U4</accession>
<dbReference type="PROSITE" id="PS51257">
    <property type="entry name" value="PROKAR_LIPOPROTEIN"/>
    <property type="match status" value="1"/>
</dbReference>
<feature type="region of interest" description="Disordered" evidence="1">
    <location>
        <begin position="208"/>
        <end position="229"/>
    </location>
</feature>
<keyword evidence="2" id="KW-0732">Signal</keyword>
<evidence type="ECO:0000313" key="4">
    <source>
        <dbReference type="Proteomes" id="UP000321577"/>
    </source>
</evidence>
<comment type="caution">
    <text evidence="3">The sequence shown here is derived from an EMBL/GenBank/DDBJ whole genome shotgun (WGS) entry which is preliminary data.</text>
</comment>
<evidence type="ECO:0000256" key="1">
    <source>
        <dbReference type="SAM" id="MobiDB-lite"/>
    </source>
</evidence>
<feature type="signal peptide" evidence="2">
    <location>
        <begin position="1"/>
        <end position="19"/>
    </location>
</feature>
<name>A0A512M5U4_9BACT</name>
<feature type="chain" id="PRO_5021816497" description="DUF1353 domain-containing protein" evidence="2">
    <location>
        <begin position="20"/>
        <end position="229"/>
    </location>
</feature>